<dbReference type="RefSeq" id="WP_133036162.1">
    <property type="nucleotide sequence ID" value="NZ_BAABEI010000009.1"/>
</dbReference>
<evidence type="ECO:0000256" key="2">
    <source>
        <dbReference type="ARBA" id="ARBA00022617"/>
    </source>
</evidence>
<keyword evidence="4" id="KW-0249">Electron transport</keyword>
<dbReference type="GO" id="GO:0020037">
    <property type="term" value="F:heme binding"/>
    <property type="evidence" value="ECO:0007669"/>
    <property type="project" value="InterPro"/>
</dbReference>
<proteinExistence type="predicted"/>
<dbReference type="PRINTS" id="PR00604">
    <property type="entry name" value="CYTCHRMECIAB"/>
</dbReference>
<dbReference type="GO" id="GO:0046872">
    <property type="term" value="F:metal ion binding"/>
    <property type="evidence" value="ECO:0007669"/>
    <property type="project" value="UniProtKB-KW"/>
</dbReference>
<accession>A0A4R2C9S4</accession>
<comment type="caution">
    <text evidence="9">The sequence shown here is derived from an EMBL/GenBank/DDBJ whole genome shotgun (WGS) entry which is preliminary data.</text>
</comment>
<keyword evidence="3 6" id="KW-0479">Metal-binding</keyword>
<feature type="domain" description="Cytochrome c" evidence="8">
    <location>
        <begin position="21"/>
        <end position="123"/>
    </location>
</feature>
<dbReference type="Proteomes" id="UP000295351">
    <property type="component" value="Unassembled WGS sequence"/>
</dbReference>
<protein>
    <submittedName>
        <fullName evidence="9">Cytochrome c</fullName>
    </submittedName>
</protein>
<dbReference type="Gene3D" id="1.10.760.10">
    <property type="entry name" value="Cytochrome c-like domain"/>
    <property type="match status" value="1"/>
</dbReference>
<keyword evidence="7" id="KW-0732">Signal</keyword>
<dbReference type="Pfam" id="PF00034">
    <property type="entry name" value="Cytochrom_C"/>
    <property type="match status" value="1"/>
</dbReference>
<keyword evidence="1" id="KW-0813">Transport</keyword>
<dbReference type="AlphaFoldDB" id="A0A4R2C9S4"/>
<dbReference type="InterPro" id="IPR036909">
    <property type="entry name" value="Cyt_c-like_dom_sf"/>
</dbReference>
<evidence type="ECO:0000256" key="3">
    <source>
        <dbReference type="ARBA" id="ARBA00022723"/>
    </source>
</evidence>
<evidence type="ECO:0000313" key="9">
    <source>
        <dbReference type="EMBL" id="TCN37418.1"/>
    </source>
</evidence>
<keyword evidence="10" id="KW-1185">Reference proteome</keyword>
<feature type="signal peptide" evidence="7">
    <location>
        <begin position="1"/>
        <end position="18"/>
    </location>
</feature>
<keyword evidence="2 6" id="KW-0349">Heme</keyword>
<evidence type="ECO:0000259" key="8">
    <source>
        <dbReference type="PROSITE" id="PS51007"/>
    </source>
</evidence>
<dbReference type="PANTHER" id="PTHR11961">
    <property type="entry name" value="CYTOCHROME C"/>
    <property type="match status" value="1"/>
</dbReference>
<evidence type="ECO:0000313" key="10">
    <source>
        <dbReference type="Proteomes" id="UP000295351"/>
    </source>
</evidence>
<keyword evidence="5 6" id="KW-0408">Iron</keyword>
<evidence type="ECO:0000256" key="1">
    <source>
        <dbReference type="ARBA" id="ARBA00022448"/>
    </source>
</evidence>
<dbReference type="SUPFAM" id="SSF46626">
    <property type="entry name" value="Cytochrome c"/>
    <property type="match status" value="1"/>
</dbReference>
<sequence length="126" mass="13124">MKSLAVLTVLVLPVAANAADGSAEAGAAVFKKCTACHNAEQPVNKVGPHLVGIIDRPAASLGDYGKYSEAMKAEGGKGLRWDEATLAAYLAGPKKMIPKTRMAFSGLKPDDADDVIAYLRSLAPAR</sequence>
<organism evidence="9 10">
    <name type="scientific">Shinella granuli</name>
    <dbReference type="NCBI Taxonomy" id="323621"/>
    <lineage>
        <taxon>Bacteria</taxon>
        <taxon>Pseudomonadati</taxon>
        <taxon>Pseudomonadota</taxon>
        <taxon>Alphaproteobacteria</taxon>
        <taxon>Hyphomicrobiales</taxon>
        <taxon>Rhizobiaceae</taxon>
        <taxon>Shinella</taxon>
    </lineage>
</organism>
<dbReference type="GO" id="GO:0009055">
    <property type="term" value="F:electron transfer activity"/>
    <property type="evidence" value="ECO:0007669"/>
    <property type="project" value="InterPro"/>
</dbReference>
<feature type="chain" id="PRO_5020207632" evidence="7">
    <location>
        <begin position="19"/>
        <end position="126"/>
    </location>
</feature>
<evidence type="ECO:0000256" key="4">
    <source>
        <dbReference type="ARBA" id="ARBA00022982"/>
    </source>
</evidence>
<reference evidence="9 10" key="1">
    <citation type="submission" date="2019-03" db="EMBL/GenBank/DDBJ databases">
        <title>Genomic Encyclopedia of Type Strains, Phase IV (KMG-IV): sequencing the most valuable type-strain genomes for metagenomic binning, comparative biology and taxonomic classification.</title>
        <authorList>
            <person name="Goeker M."/>
        </authorList>
    </citation>
    <scope>NUCLEOTIDE SEQUENCE [LARGE SCALE GENOMIC DNA]</scope>
    <source>
        <strain evidence="9 10">DSM 18401</strain>
    </source>
</reference>
<name>A0A4R2C9S4_SHIGR</name>
<dbReference type="EMBL" id="SLVX01000022">
    <property type="protein sequence ID" value="TCN37418.1"/>
    <property type="molecule type" value="Genomic_DNA"/>
</dbReference>
<evidence type="ECO:0000256" key="7">
    <source>
        <dbReference type="SAM" id="SignalP"/>
    </source>
</evidence>
<dbReference type="InterPro" id="IPR009056">
    <property type="entry name" value="Cyt_c-like_dom"/>
</dbReference>
<evidence type="ECO:0000256" key="5">
    <source>
        <dbReference type="ARBA" id="ARBA00023004"/>
    </source>
</evidence>
<gene>
    <name evidence="9" type="ORF">EV665_12248</name>
</gene>
<dbReference type="PROSITE" id="PS51007">
    <property type="entry name" value="CYTC"/>
    <property type="match status" value="1"/>
</dbReference>
<dbReference type="InterPro" id="IPR002327">
    <property type="entry name" value="Cyt_c_1A/1B"/>
</dbReference>
<evidence type="ECO:0000256" key="6">
    <source>
        <dbReference type="PROSITE-ProRule" id="PRU00433"/>
    </source>
</evidence>